<evidence type="ECO:0008006" key="3">
    <source>
        <dbReference type="Google" id="ProtNLM"/>
    </source>
</evidence>
<reference evidence="2" key="1">
    <citation type="journal article" date="2019" name="Int. J. Syst. Evol. Microbiol.">
        <title>The Global Catalogue of Microorganisms (GCM) 10K type strain sequencing project: providing services to taxonomists for standard genome sequencing and annotation.</title>
        <authorList>
            <consortium name="The Broad Institute Genomics Platform"/>
            <consortium name="The Broad Institute Genome Sequencing Center for Infectious Disease"/>
            <person name="Wu L."/>
            <person name="Ma J."/>
        </authorList>
    </citation>
    <scope>NUCLEOTIDE SEQUENCE [LARGE SCALE GENOMIC DNA]</scope>
    <source>
        <strain evidence="2">CCUG 62952</strain>
    </source>
</reference>
<accession>A0ABW3CZG7</accession>
<name>A0ABW3CZG7_9FLAO</name>
<sequence>MELNLVKAPQPIIEMDLGFDPDGLPFGDPREWAQDPLEPNCATKGCLQNTVAATIDITSQVVDTNGTPLIGAHVVAEIPGGPLVTTITSARGLFFLDVPANGMVSISHLGKETVSIPASRIPSQIVLEDETTQLEDVVVTANTPPSDLRIPLWMWALLVYGGYRLLRPSKTIKASI</sequence>
<dbReference type="Proteomes" id="UP001596978">
    <property type="component" value="Unassembled WGS sequence"/>
</dbReference>
<comment type="caution">
    <text evidence="1">The sequence shown here is derived from an EMBL/GenBank/DDBJ whole genome shotgun (WGS) entry which is preliminary data.</text>
</comment>
<organism evidence="1 2">
    <name type="scientific">Sungkyunkwania multivorans</name>
    <dbReference type="NCBI Taxonomy" id="1173618"/>
    <lineage>
        <taxon>Bacteria</taxon>
        <taxon>Pseudomonadati</taxon>
        <taxon>Bacteroidota</taxon>
        <taxon>Flavobacteriia</taxon>
        <taxon>Flavobacteriales</taxon>
        <taxon>Flavobacteriaceae</taxon>
        <taxon>Sungkyunkwania</taxon>
    </lineage>
</organism>
<dbReference type="InterPro" id="IPR008969">
    <property type="entry name" value="CarboxyPept-like_regulatory"/>
</dbReference>
<protein>
    <recommendedName>
        <fullName evidence="3">Carboxypeptidase regulatory-like domain-containing protein</fullName>
    </recommendedName>
</protein>
<proteinExistence type="predicted"/>
<evidence type="ECO:0000313" key="2">
    <source>
        <dbReference type="Proteomes" id="UP001596978"/>
    </source>
</evidence>
<dbReference type="EMBL" id="JBHTJH010000008">
    <property type="protein sequence ID" value="MFD0862492.1"/>
    <property type="molecule type" value="Genomic_DNA"/>
</dbReference>
<dbReference type="RefSeq" id="WP_386407589.1">
    <property type="nucleotide sequence ID" value="NZ_JBHTJH010000008.1"/>
</dbReference>
<evidence type="ECO:0000313" key="1">
    <source>
        <dbReference type="EMBL" id="MFD0862492.1"/>
    </source>
</evidence>
<dbReference type="SUPFAM" id="SSF49464">
    <property type="entry name" value="Carboxypeptidase regulatory domain-like"/>
    <property type="match status" value="1"/>
</dbReference>
<keyword evidence="2" id="KW-1185">Reference proteome</keyword>
<gene>
    <name evidence="1" type="ORF">ACFQ1M_09760</name>
</gene>